<protein>
    <submittedName>
        <fullName evidence="2">Uncharacterized protein</fullName>
    </submittedName>
</protein>
<evidence type="ECO:0000256" key="1">
    <source>
        <dbReference type="SAM" id="SignalP"/>
    </source>
</evidence>
<dbReference type="AlphaFoldDB" id="A0A2U8IAV9"/>
<dbReference type="OrthoDB" id="9955882at2"/>
<proteinExistence type="predicted"/>
<evidence type="ECO:0000313" key="2">
    <source>
        <dbReference type="EMBL" id="AWK15405.1"/>
    </source>
</evidence>
<keyword evidence="3" id="KW-1185">Reference proteome</keyword>
<feature type="signal peptide" evidence="1">
    <location>
        <begin position="1"/>
        <end position="20"/>
    </location>
</feature>
<name>A0A2U8IAV9_9GAMM</name>
<organism evidence="2 3">
    <name type="scientific">Candidatus Fukatsuia symbiotica</name>
    <dbReference type="NCBI Taxonomy" id="1878942"/>
    <lineage>
        <taxon>Bacteria</taxon>
        <taxon>Pseudomonadati</taxon>
        <taxon>Pseudomonadota</taxon>
        <taxon>Gammaproteobacteria</taxon>
        <taxon>Enterobacterales</taxon>
        <taxon>Yersiniaceae</taxon>
        <taxon>Candidatus Fukatsuia</taxon>
    </lineage>
</organism>
<accession>A0A2U8IAV9</accession>
<keyword evidence="1" id="KW-0732">Signal</keyword>
<dbReference type="EMBL" id="CP021659">
    <property type="protein sequence ID" value="AWK15405.1"/>
    <property type="molecule type" value="Genomic_DNA"/>
</dbReference>
<dbReference type="KEGG" id="fsm:CCS41_09755"/>
<feature type="chain" id="PRO_5016149869" evidence="1">
    <location>
        <begin position="21"/>
        <end position="167"/>
    </location>
</feature>
<dbReference type="Proteomes" id="UP000261875">
    <property type="component" value="Chromosome"/>
</dbReference>
<sequence length="167" mass="19284">MNIYHIVIACIMLVSAPLMASEESEFLNPCTFPIFDVEAPDYTLRNIATNYVIQDAQVKIKYDLEVGEPRPFLLIMTHLCDNNNQDLARNITTNFNLRWKEGVDDEDEKFLKNKEIKLRVQDPAPSDYKLVVRVLSTTRQERLENFPVTFSHETDVTTTDTTPTDIK</sequence>
<evidence type="ECO:0000313" key="3">
    <source>
        <dbReference type="Proteomes" id="UP000261875"/>
    </source>
</evidence>
<gene>
    <name evidence="2" type="ORF">CCS41_09755</name>
</gene>
<reference evidence="2 3" key="1">
    <citation type="submission" date="2017-05" db="EMBL/GenBank/DDBJ databases">
        <title>Genome sequence of Candidatus Fukatsuia symbiotica and Candidatus Hamiltonella defensa from Acyrthosiphon pisum strain 5D.</title>
        <authorList>
            <person name="Patel V.A."/>
            <person name="Chevignon G."/>
            <person name="Russell J.A."/>
            <person name="Oliver K.M."/>
        </authorList>
    </citation>
    <scope>NUCLEOTIDE SEQUENCE [LARGE SCALE GENOMIC DNA]</scope>
    <source>
        <strain evidence="2 3">5D</strain>
    </source>
</reference>